<evidence type="ECO:0000313" key="13">
    <source>
        <dbReference type="Proteomes" id="UP001515100"/>
    </source>
</evidence>
<comment type="similarity">
    <text evidence="3 11">Belongs to the CobT family.</text>
</comment>
<evidence type="ECO:0000313" key="12">
    <source>
        <dbReference type="EMBL" id="KAA1380023.1"/>
    </source>
</evidence>
<dbReference type="EMBL" id="SDPP02000001">
    <property type="protein sequence ID" value="KAA1380023.1"/>
    <property type="molecule type" value="Genomic_DNA"/>
</dbReference>
<dbReference type="GO" id="GO:0009236">
    <property type="term" value="P:cobalamin biosynthetic process"/>
    <property type="evidence" value="ECO:0007669"/>
    <property type="project" value="UniProtKB-UniRule"/>
</dbReference>
<dbReference type="AlphaFoldDB" id="A0A641AS24"/>
<evidence type="ECO:0000256" key="10">
    <source>
        <dbReference type="ARBA" id="ARBA00047340"/>
    </source>
</evidence>
<evidence type="ECO:0000256" key="11">
    <source>
        <dbReference type="HAMAP-Rule" id="MF_00230"/>
    </source>
</evidence>
<dbReference type="Pfam" id="PF02277">
    <property type="entry name" value="DBI_PRT"/>
    <property type="match status" value="1"/>
</dbReference>
<dbReference type="NCBIfam" id="NF000996">
    <property type="entry name" value="PRK00105.1"/>
    <property type="match status" value="1"/>
</dbReference>
<dbReference type="GO" id="GO:0008939">
    <property type="term" value="F:nicotinate-nucleotide-dimethylbenzimidazole phosphoribosyltransferase activity"/>
    <property type="evidence" value="ECO:0007669"/>
    <property type="project" value="UniProtKB-UniRule"/>
</dbReference>
<dbReference type="OrthoDB" id="9773807at2"/>
<dbReference type="PANTHER" id="PTHR43463">
    <property type="entry name" value="NICOTINATE-NUCLEOTIDE--DIMETHYLBENZIMIDAZOLE PHOSPHORIBOSYLTRANSFERASE"/>
    <property type="match status" value="1"/>
</dbReference>
<evidence type="ECO:0000256" key="1">
    <source>
        <dbReference type="ARBA" id="ARBA00002197"/>
    </source>
</evidence>
<evidence type="ECO:0000256" key="9">
    <source>
        <dbReference type="ARBA" id="ARBA00030686"/>
    </source>
</evidence>
<reference evidence="12" key="1">
    <citation type="submission" date="2019-09" db="EMBL/GenBank/DDBJ databases">
        <authorList>
            <person name="Li J."/>
        </authorList>
    </citation>
    <scope>NUCLEOTIDE SEQUENCE [LARGE SCALE GENOMIC DNA]</scope>
    <source>
        <strain evidence="12">NRBC 14897</strain>
    </source>
</reference>
<dbReference type="InterPro" id="IPR017846">
    <property type="entry name" value="Nict_dMeBzImd_PRibTrfase_bact"/>
</dbReference>
<feature type="active site" description="Proton acceptor" evidence="11">
    <location>
        <position position="314"/>
    </location>
</feature>
<dbReference type="InterPro" id="IPR023195">
    <property type="entry name" value="Nict_dMeBzImd_PRibTrfase_N"/>
</dbReference>
<evidence type="ECO:0000256" key="6">
    <source>
        <dbReference type="ARBA" id="ARBA00022573"/>
    </source>
</evidence>
<organism evidence="12 13">
    <name type="scientific">Aeromicrobium fastidiosum</name>
    <dbReference type="NCBI Taxonomy" id="52699"/>
    <lineage>
        <taxon>Bacteria</taxon>
        <taxon>Bacillati</taxon>
        <taxon>Actinomycetota</taxon>
        <taxon>Actinomycetes</taxon>
        <taxon>Propionibacteriales</taxon>
        <taxon>Nocardioidaceae</taxon>
        <taxon>Aeromicrobium</taxon>
    </lineage>
</organism>
<dbReference type="CDD" id="cd02439">
    <property type="entry name" value="DMB-PRT_CobT"/>
    <property type="match status" value="1"/>
</dbReference>
<dbReference type="Gene3D" id="1.10.1610.10">
    <property type="match status" value="1"/>
</dbReference>
<comment type="catalytic activity">
    <reaction evidence="10 11">
        <text>5,6-dimethylbenzimidazole + nicotinate beta-D-ribonucleotide = alpha-ribazole 5'-phosphate + nicotinate + H(+)</text>
        <dbReference type="Rhea" id="RHEA:11196"/>
        <dbReference type="ChEBI" id="CHEBI:15378"/>
        <dbReference type="ChEBI" id="CHEBI:15890"/>
        <dbReference type="ChEBI" id="CHEBI:32544"/>
        <dbReference type="ChEBI" id="CHEBI:57502"/>
        <dbReference type="ChEBI" id="CHEBI:57918"/>
        <dbReference type="EC" id="2.4.2.21"/>
    </reaction>
</comment>
<protein>
    <recommendedName>
        <fullName evidence="5 11">Nicotinate-nucleotide--dimethylbenzimidazole phosphoribosyltransferase</fullName>
        <shortName evidence="11">NN:DBI PRT</shortName>
        <ecNumber evidence="4 11">2.4.2.21</ecNumber>
    </recommendedName>
    <alternativeName>
        <fullName evidence="9 11">N(1)-alpha-phosphoribosyltransferase</fullName>
    </alternativeName>
</protein>
<dbReference type="NCBIfam" id="TIGR03160">
    <property type="entry name" value="cobT_DBIPRT"/>
    <property type="match status" value="1"/>
</dbReference>
<dbReference type="SUPFAM" id="SSF52733">
    <property type="entry name" value="Nicotinate mononucleotide:5,6-dimethylbenzimidazole phosphoribosyltransferase (CobT)"/>
    <property type="match status" value="1"/>
</dbReference>
<gene>
    <name evidence="11 12" type="primary">cobT</name>
    <name evidence="12" type="ORF">ESP62_002115</name>
</gene>
<dbReference type="HAMAP" id="MF_00230">
    <property type="entry name" value="CobT"/>
    <property type="match status" value="1"/>
</dbReference>
<dbReference type="RefSeq" id="WP_129180094.1">
    <property type="nucleotide sequence ID" value="NZ_JAGIOG010000001.1"/>
</dbReference>
<dbReference type="InterPro" id="IPR003200">
    <property type="entry name" value="Nict_dMeBzImd_PRibTrfase"/>
</dbReference>
<evidence type="ECO:0000256" key="4">
    <source>
        <dbReference type="ARBA" id="ARBA00011991"/>
    </source>
</evidence>
<dbReference type="InterPro" id="IPR036087">
    <property type="entry name" value="Nict_dMeBzImd_PRibTrfase_sf"/>
</dbReference>
<evidence type="ECO:0000256" key="5">
    <source>
        <dbReference type="ARBA" id="ARBA00015486"/>
    </source>
</evidence>
<comment type="pathway">
    <text evidence="2 11">Nucleoside biosynthesis; alpha-ribazole biosynthesis; alpha-ribazole from 5,6-dimethylbenzimidazole: step 1/2.</text>
</comment>
<name>A0A641AS24_9ACTN</name>
<sequence>MTAAVTAPSATLRAEAEARLADLATPPGALGRLGDLAVWVAATQGQVPPAPIDRVRAVIFAGDHGVSDHGVSAFPKAITPAMVRTFLAGRAGVSVLAAQHGVSVRVLDLGVDDDLDGVPAEVTAFKVRRGSGAIHLEDALTSDETRRAILAGETVAAEEIAAGAQLLVSGDMGIGNTTPAAALIAASFGLPASEVTGRGTGIDEAALAAKTALVQHAVDRAGERTADPVDTLTALGSADLAASAGFMAAAARAGVPVLLDGVISVAAAVMADRLAPGAAAWFVAGHRSTEPAQSLALDKLGLEPVLDLGMRLGEGSGAVAAVPLLRSAALLLSQVALLSDLH</sequence>
<dbReference type="EC" id="2.4.2.21" evidence="4 11"/>
<dbReference type="UniPathway" id="UPA00061">
    <property type="reaction ID" value="UER00516"/>
</dbReference>
<keyword evidence="6 11" id="KW-0169">Cobalamin biosynthesis</keyword>
<comment type="function">
    <text evidence="1 11">Catalyzes the synthesis of alpha-ribazole-5'-phosphate from nicotinate mononucleotide (NAMN) and 5,6-dimethylbenzimidazole (DMB).</text>
</comment>
<dbReference type="Gene3D" id="3.40.50.10210">
    <property type="match status" value="1"/>
</dbReference>
<keyword evidence="7 11" id="KW-0328">Glycosyltransferase</keyword>
<dbReference type="PANTHER" id="PTHR43463:SF1">
    <property type="entry name" value="NICOTINATE-NUCLEOTIDE--DIMETHYLBENZIMIDAZOLE PHOSPHORIBOSYLTRANSFERASE"/>
    <property type="match status" value="1"/>
</dbReference>
<comment type="caution">
    <text evidence="12">The sequence shown here is derived from an EMBL/GenBank/DDBJ whole genome shotgun (WGS) entry which is preliminary data.</text>
</comment>
<dbReference type="Proteomes" id="UP001515100">
    <property type="component" value="Unassembled WGS sequence"/>
</dbReference>
<accession>A0A641AS24</accession>
<proteinExistence type="inferred from homology"/>
<keyword evidence="13" id="KW-1185">Reference proteome</keyword>
<evidence type="ECO:0000256" key="2">
    <source>
        <dbReference type="ARBA" id="ARBA00005049"/>
    </source>
</evidence>
<evidence type="ECO:0000256" key="8">
    <source>
        <dbReference type="ARBA" id="ARBA00022679"/>
    </source>
</evidence>
<evidence type="ECO:0000256" key="7">
    <source>
        <dbReference type="ARBA" id="ARBA00022676"/>
    </source>
</evidence>
<evidence type="ECO:0000256" key="3">
    <source>
        <dbReference type="ARBA" id="ARBA00007110"/>
    </source>
</evidence>
<keyword evidence="8 11" id="KW-0808">Transferase</keyword>